<evidence type="ECO:0000259" key="2">
    <source>
        <dbReference type="Pfam" id="PF01398"/>
    </source>
</evidence>
<feature type="compositionally biased region" description="Low complexity" evidence="1">
    <location>
        <begin position="1"/>
        <end position="17"/>
    </location>
</feature>
<dbReference type="AlphaFoldDB" id="A0A267EQM1"/>
<feature type="domain" description="JAB1/MPN/MOV34 metalloenzyme" evidence="2">
    <location>
        <begin position="32"/>
        <end position="67"/>
    </location>
</feature>
<reference evidence="3 4" key="1">
    <citation type="submission" date="2017-06" db="EMBL/GenBank/DDBJ databases">
        <title>A platform for efficient transgenesis in Macrostomum lignano, a flatworm model organism for stem cell research.</title>
        <authorList>
            <person name="Berezikov E."/>
        </authorList>
    </citation>
    <scope>NUCLEOTIDE SEQUENCE [LARGE SCALE GENOMIC DNA]</scope>
    <source>
        <strain evidence="3">DV1</strain>
        <tissue evidence="3">Whole organism</tissue>
    </source>
</reference>
<proteinExistence type="predicted"/>
<dbReference type="InterPro" id="IPR000555">
    <property type="entry name" value="JAMM/MPN+_dom"/>
</dbReference>
<keyword evidence="4" id="KW-1185">Reference proteome</keyword>
<dbReference type="Gene3D" id="3.40.140.10">
    <property type="entry name" value="Cytidine Deaminase, domain 2"/>
    <property type="match status" value="1"/>
</dbReference>
<accession>A0A267EQM1</accession>
<evidence type="ECO:0000313" key="4">
    <source>
        <dbReference type="Proteomes" id="UP000215902"/>
    </source>
</evidence>
<gene>
    <name evidence="3" type="ORF">BOX15_Mlig014975g1</name>
</gene>
<evidence type="ECO:0000256" key="1">
    <source>
        <dbReference type="SAM" id="MobiDB-lite"/>
    </source>
</evidence>
<dbReference type="STRING" id="282301.A0A267EQM1"/>
<comment type="caution">
    <text evidence="3">The sequence shown here is derived from an EMBL/GenBank/DDBJ whole genome shotgun (WGS) entry which is preliminary data.</text>
</comment>
<dbReference type="GO" id="GO:0008237">
    <property type="term" value="F:metallopeptidase activity"/>
    <property type="evidence" value="ECO:0007669"/>
    <property type="project" value="InterPro"/>
</dbReference>
<dbReference type="OrthoDB" id="10265216at2759"/>
<evidence type="ECO:0000313" key="3">
    <source>
        <dbReference type="EMBL" id="PAA63788.1"/>
    </source>
</evidence>
<protein>
    <recommendedName>
        <fullName evidence="2">JAB1/MPN/MOV34 metalloenzyme domain-containing protein</fullName>
    </recommendedName>
</protein>
<name>A0A267EQM1_9PLAT</name>
<organism evidence="3 4">
    <name type="scientific">Macrostomum lignano</name>
    <dbReference type="NCBI Taxonomy" id="282301"/>
    <lineage>
        <taxon>Eukaryota</taxon>
        <taxon>Metazoa</taxon>
        <taxon>Spiralia</taxon>
        <taxon>Lophotrochozoa</taxon>
        <taxon>Platyhelminthes</taxon>
        <taxon>Rhabditophora</taxon>
        <taxon>Macrostomorpha</taxon>
        <taxon>Macrostomida</taxon>
        <taxon>Macrostomidae</taxon>
        <taxon>Macrostomum</taxon>
    </lineage>
</organism>
<dbReference type="EMBL" id="NIVC01001813">
    <property type="protein sequence ID" value="PAA63788.1"/>
    <property type="molecule type" value="Genomic_DNA"/>
</dbReference>
<sequence length="137" mass="14104">MSQAADATAAAGAAADDSQALPPSLNPGPPPITKVIVHPLVLLSVVDHYNRLEKVSVGHRRCIGVLLAVAKATYWTSATASPSRSRRTRATGPCGSWTTTTWRPCSACSRRSTPRSASSAGTTAARGSARTTSASTS</sequence>
<feature type="region of interest" description="Disordered" evidence="1">
    <location>
        <begin position="105"/>
        <end position="137"/>
    </location>
</feature>
<dbReference type="Pfam" id="PF01398">
    <property type="entry name" value="JAB"/>
    <property type="match status" value="1"/>
</dbReference>
<feature type="region of interest" description="Disordered" evidence="1">
    <location>
        <begin position="1"/>
        <end position="27"/>
    </location>
</feature>
<dbReference type="Proteomes" id="UP000215902">
    <property type="component" value="Unassembled WGS sequence"/>
</dbReference>